<reference evidence="1 2" key="1">
    <citation type="submission" date="2022-12" db="EMBL/GenBank/DDBJ databases">
        <title>Polyphasic characterization of Geotalea uranireducens NIT-SL11 newly isolated from a complex of sewage sludge and microbially reduced graphene oxide.</title>
        <authorList>
            <person name="Xie L."/>
            <person name="Yoshida N."/>
            <person name="Meng L."/>
        </authorList>
    </citation>
    <scope>NUCLEOTIDE SEQUENCE [LARGE SCALE GENOMIC DNA]</scope>
    <source>
        <strain evidence="1 2">NIT-SL11</strain>
    </source>
</reference>
<gene>
    <name evidence="1" type="ORF">GURASL_34520</name>
</gene>
<dbReference type="PANTHER" id="PTHR30441:SF4">
    <property type="entry name" value="PROTEIN ASMA"/>
    <property type="match status" value="1"/>
</dbReference>
<keyword evidence="2" id="KW-1185">Reference proteome</keyword>
<dbReference type="InterPro" id="IPR052894">
    <property type="entry name" value="AsmA-related"/>
</dbReference>
<organism evidence="1 2">
    <name type="scientific">Geotalea uraniireducens</name>
    <dbReference type="NCBI Taxonomy" id="351604"/>
    <lineage>
        <taxon>Bacteria</taxon>
        <taxon>Pseudomonadati</taxon>
        <taxon>Thermodesulfobacteriota</taxon>
        <taxon>Desulfuromonadia</taxon>
        <taxon>Geobacterales</taxon>
        <taxon>Geobacteraceae</taxon>
        <taxon>Geotalea</taxon>
    </lineage>
</organism>
<name>A0ABM8EPJ9_9BACT</name>
<dbReference type="Proteomes" id="UP001317705">
    <property type="component" value="Chromosome"/>
</dbReference>
<sequence>MPRSAEPSHTSRRFGRLAACLLAALVLIVLALAILLKIYLATFAAPQLGRLLTGYLHYPVRIAGLELRGDSLVIRGVAVDNPSGFPAGRLATAEAVVIAPQWPALLRGQPVFRRVELERPTLELLRNRAGIWNVAGLRRPTKAKGRGAEVRIGVLQIRDGAVRGVGYGVQGLSLRLRELASRGSREGTVDLSCRDHAGNRYTLRGDFRPGATPDFALRLDAPQLALAPFAGLVRGVPSSALATAAGSLQLTAALRSGRYSLAAEAEVRNLTVPLAGRPVPLSVRLAGRGWYRPATDEARLESLDIAVDKLLAARLAGTVQGVRGAREFTISGRLAEVELQRLAALLLPAAVARRVALAGRLGSHGLRLTGSARRGIGTLSGDLFLQDGALSLDGRPLCRAVGGVVTFEHAGGELIARGRLVAAAADRTVPLSRLELPLVVRLSERLRPLLIETAPVTARFAGLTLTGAATFAPGTATPLHGELRLAEAPLAGLAGFLERYGVKSPTGRVSASLAVQGANLATLAGTAAINATGWQGELRSHRLTVGDGRVALRFSRRRGAMTGDGTLSGTGIAWDRTTAAARSLFSFDGSSLALTAGRFRVATTDFGAAAIRFRLLPRSAGSGGDRPLAVSLNGGTVSRDQLTITGLAGSWQGALRRRDGRNWPAGDGSLSLGQLAVRGQPLASGLVRFALAEDGGTAELAGTVAGGPVTARLVASQGWSKPELAFAATVTKAGLGPLQGMLAGKKGVTVTGGQATGTVTGHYGRATGLDCRGAVQLAQVALAGAGGKSILSDGGLRLTGQYAGAALTVDDAVVTAGEAVAVRLKGRIGQLMTPQRQGTVAFSLAPTPVNELIDPVVNILPRMIQEATVAGTVAVAGLAAVNGPAVKVDGALSLAGVRLEVPSQRLVIGDISGTIPVDYDSAAPQLHRPPEATTFTRARFPALRDQLARPAAGRELTIGAVRFGPLNLGETTMVLQEGDGIVRIVALRSRFYDGAIFGRGFVALRRGIAYGGDLLVDGMSLQQLCSAIPKIQGYVSGRLDGGVSLYGEGSGLAGLRGFTDLWARKGKQERMLLSKEFLQRLAGKKLRGFFFRNDRPYDRGELSAYLEGGFLTFTTLDISHTDFLGIRDLSVTVAPLQNRIALDHLFSAIREAAARGKAVRGAEPAGEAPADTQFNWRD</sequence>
<dbReference type="EMBL" id="AP027151">
    <property type="protein sequence ID" value="BDV44529.1"/>
    <property type="molecule type" value="Genomic_DNA"/>
</dbReference>
<evidence type="ECO:0008006" key="3">
    <source>
        <dbReference type="Google" id="ProtNLM"/>
    </source>
</evidence>
<proteinExistence type="predicted"/>
<evidence type="ECO:0000313" key="2">
    <source>
        <dbReference type="Proteomes" id="UP001317705"/>
    </source>
</evidence>
<protein>
    <recommendedName>
        <fullName evidence="3">Dicarboxylate transport domain-containing protein</fullName>
    </recommendedName>
</protein>
<evidence type="ECO:0000313" key="1">
    <source>
        <dbReference type="EMBL" id="BDV44529.1"/>
    </source>
</evidence>
<accession>A0ABM8EPJ9</accession>
<dbReference type="RefSeq" id="WP_282000628.1">
    <property type="nucleotide sequence ID" value="NZ_AP027151.1"/>
</dbReference>
<dbReference type="InterPro" id="IPR008023">
    <property type="entry name" value="DUF748"/>
</dbReference>
<dbReference type="Pfam" id="PF05359">
    <property type="entry name" value="DUF748"/>
    <property type="match status" value="1"/>
</dbReference>
<dbReference type="PANTHER" id="PTHR30441">
    <property type="entry name" value="DUF748 DOMAIN-CONTAINING PROTEIN"/>
    <property type="match status" value="1"/>
</dbReference>